<evidence type="ECO:0000259" key="4">
    <source>
        <dbReference type="PROSITE" id="PS52004"/>
    </source>
</evidence>
<reference evidence="5" key="2">
    <citation type="submission" date="2022-10" db="EMBL/GenBank/DDBJ databases">
        <authorList>
            <person name="Ngo T.-E."/>
        </authorList>
    </citation>
    <scope>NUCLEOTIDE SEQUENCE</scope>
    <source>
        <strain evidence="5">JHB</strain>
    </source>
</reference>
<dbReference type="SUPFAM" id="SSF53901">
    <property type="entry name" value="Thiolase-like"/>
    <property type="match status" value="1"/>
</dbReference>
<dbReference type="InterPro" id="IPR016036">
    <property type="entry name" value="Malonyl_transacylase_ACP-bd"/>
</dbReference>
<dbReference type="Proteomes" id="UP000176944">
    <property type="component" value="Chromosome"/>
</dbReference>
<dbReference type="SMART" id="SM00825">
    <property type="entry name" value="PKS_KS"/>
    <property type="match status" value="1"/>
</dbReference>
<dbReference type="Gene3D" id="3.40.47.10">
    <property type="match status" value="1"/>
</dbReference>
<dbReference type="GO" id="GO:0005886">
    <property type="term" value="C:plasma membrane"/>
    <property type="evidence" value="ECO:0007669"/>
    <property type="project" value="TreeGrafter"/>
</dbReference>
<dbReference type="SUPFAM" id="SSF55048">
    <property type="entry name" value="Probable ACP-binding domain of malonyl-CoA ACP transacylase"/>
    <property type="match status" value="1"/>
</dbReference>
<dbReference type="PROSITE" id="PS00606">
    <property type="entry name" value="KS3_1"/>
    <property type="match status" value="1"/>
</dbReference>
<dbReference type="Gene3D" id="3.30.70.3290">
    <property type="match status" value="1"/>
</dbReference>
<dbReference type="FunFam" id="3.40.47.10:FF:000019">
    <property type="entry name" value="Polyketide synthase type I"/>
    <property type="match status" value="1"/>
</dbReference>
<dbReference type="InterPro" id="IPR014030">
    <property type="entry name" value="Ketoacyl_synth_N"/>
</dbReference>
<name>A0A9Q9SUL5_MOOP1</name>
<dbReference type="InterPro" id="IPR016035">
    <property type="entry name" value="Acyl_Trfase/lysoPLipase"/>
</dbReference>
<dbReference type="InterPro" id="IPR014031">
    <property type="entry name" value="Ketoacyl_synth_C"/>
</dbReference>
<dbReference type="InterPro" id="IPR020841">
    <property type="entry name" value="PKS_Beta-ketoAc_synthase_dom"/>
</dbReference>
<accession>A0A9Q9SUL5</accession>
<dbReference type="InterPro" id="IPR016039">
    <property type="entry name" value="Thiolase-like"/>
</dbReference>
<dbReference type="Gene3D" id="3.40.366.10">
    <property type="entry name" value="Malonyl-Coenzyme A Acyl Carrier Protein, domain 2"/>
    <property type="match status" value="1"/>
</dbReference>
<dbReference type="EMBL" id="CP017708">
    <property type="protein sequence ID" value="WAN69943.1"/>
    <property type="molecule type" value="Genomic_DNA"/>
</dbReference>
<dbReference type="InterPro" id="IPR001227">
    <property type="entry name" value="Ac_transferase_dom_sf"/>
</dbReference>
<dbReference type="InterPro" id="IPR018201">
    <property type="entry name" value="Ketoacyl_synth_AS"/>
</dbReference>
<dbReference type="SMART" id="SM00827">
    <property type="entry name" value="PKS_AT"/>
    <property type="match status" value="1"/>
</dbReference>
<evidence type="ECO:0000256" key="3">
    <source>
        <dbReference type="ARBA" id="ARBA00022679"/>
    </source>
</evidence>
<dbReference type="Pfam" id="PF02801">
    <property type="entry name" value="Ketoacyl-synt_C"/>
    <property type="match status" value="1"/>
</dbReference>
<dbReference type="GO" id="GO:0004312">
    <property type="term" value="F:fatty acid synthase activity"/>
    <property type="evidence" value="ECO:0007669"/>
    <property type="project" value="TreeGrafter"/>
</dbReference>
<evidence type="ECO:0000256" key="2">
    <source>
        <dbReference type="ARBA" id="ARBA00022553"/>
    </source>
</evidence>
<sequence length="1010" mass="109888">MKTLSNKIEGLTPLQRAFLVIEELQSKIDALEKSPKEPIAIIGIGCRYPGGVDTPEDLWHLLQQGVDAITEIPQDRWNIDEYYDPDPETSGKIYTRYGGFIEQLQEFDSSFFGISAKEANYLDPQQRLLLEVVWESLENAAVNPHQLTKTQTGVFLGIGGSDYSQIAGCDIEKINAYFASGNGNSTASGRVSYILGTTGPNLAVDTACSSSLVSFHLACSSLRNKESDLALAGGVSRIISPLIHINHSRARMLSADGRCKTFDAAADGFVRSEGCGIVVLKRLSDAVANGDNILAVVRGTAINQDGHTSGLTVPNGPSQQAVIRQALENGEVDPAQVSYVEAHGTGTSLGDPIEVGALAAVFGETHSQEQPLIIGSLKTNIGHTEAAAGIAGLIKVVLQMQHKQIAPHLHFNLPNPYINWSEFPVHVPTQVTPWQVGDKSRVAGVSSFGFSGTNAHAVLEEAPPEVKTEEISELPVQLLTLSAKTDSALTELVARYITHLKTHSSQTLADICYTAQTGRAHFPHRLAAIATNKEELAEKLQQHQTGTETSLVYSEQNSPNSSAPKIAFLFTGQGSQYINMGKQLYDQAPVFGEAIDECGEILRTQLEHPLLEILYPQTDAGEQLSLIDQTVYTQPALFAIEYALAQLWQSWGIKPDVVMGHSLGEYVAATVAGIWSLEEALQLVTARAKLMQKLPPGGEMVSVMASIDQVTAAVTPHTEQVGIAAINGPESVVISGESSAVKQIVAQLESAGIKTKKLTVSHAFHSPLMEPILAELETVANQLTYNQPKIPIISNLTGTTADNSLTTAQYWAAHTRQPVKFASGIETLHQLGYEIFLEIGPKPILLGMARQCLPEDSGLWLPSLRPGVDQWQSMLSCLGQLYVRGAKVDWLELEPESSKKKVVLPTYPFQRQRYWVEPREKTEPKSQRLASENSNTAIFNLLSQGETQALAQQLEQVAKFSPSQQKLLPEILEVLAQQHQQQLTAATIKNWLYQVQWKPVAPSQEKSALN</sequence>
<gene>
    <name evidence="5" type="ORF">BJP36_38325</name>
</gene>
<keyword evidence="2" id="KW-0597">Phosphoprotein</keyword>
<dbReference type="FunFam" id="3.40.366.10:FF:000002">
    <property type="entry name" value="Probable polyketide synthase 2"/>
    <property type="match status" value="1"/>
</dbReference>
<dbReference type="CDD" id="cd00833">
    <property type="entry name" value="PKS"/>
    <property type="match status" value="1"/>
</dbReference>
<reference evidence="5" key="1">
    <citation type="journal article" date="2017" name="Proc. Natl. Acad. Sci. U.S.A.">
        <title>Comparative genomics uncovers the prolific and distinctive metabolic potential of the cyanobacterial genus Moorea.</title>
        <authorList>
            <person name="Leao T."/>
            <person name="Castelao G."/>
            <person name="Korobeynikov A."/>
            <person name="Monroe E.A."/>
            <person name="Podell S."/>
            <person name="Glukhov E."/>
            <person name="Allen E.E."/>
            <person name="Gerwick W.H."/>
            <person name="Gerwick L."/>
        </authorList>
    </citation>
    <scope>NUCLEOTIDE SEQUENCE</scope>
    <source>
        <strain evidence="5">JHB</strain>
    </source>
</reference>
<dbReference type="GO" id="GO:0006633">
    <property type="term" value="P:fatty acid biosynthetic process"/>
    <property type="evidence" value="ECO:0007669"/>
    <property type="project" value="InterPro"/>
</dbReference>
<dbReference type="Pfam" id="PF22621">
    <property type="entry name" value="CurL-like_PKS_C"/>
    <property type="match status" value="1"/>
</dbReference>
<protein>
    <submittedName>
        <fullName evidence="5">Type I polyketide synthase</fullName>
    </submittedName>
</protein>
<dbReference type="Pfam" id="PF00698">
    <property type="entry name" value="Acyl_transf_1"/>
    <property type="match status" value="1"/>
</dbReference>
<keyword evidence="3" id="KW-0808">Transferase</keyword>
<dbReference type="AlphaFoldDB" id="A0A9Q9SUL5"/>
<dbReference type="PANTHER" id="PTHR43775:SF37">
    <property type="entry name" value="SI:DKEY-61P9.11"/>
    <property type="match status" value="1"/>
</dbReference>
<evidence type="ECO:0000256" key="1">
    <source>
        <dbReference type="ARBA" id="ARBA00022450"/>
    </source>
</evidence>
<dbReference type="InterPro" id="IPR014043">
    <property type="entry name" value="Acyl_transferase_dom"/>
</dbReference>
<keyword evidence="1" id="KW-0596">Phosphopantetheine</keyword>
<dbReference type="SUPFAM" id="SSF52151">
    <property type="entry name" value="FabD/lysophospholipase-like"/>
    <property type="match status" value="1"/>
</dbReference>
<evidence type="ECO:0000313" key="5">
    <source>
        <dbReference type="EMBL" id="WAN69943.1"/>
    </source>
</evidence>
<organism evidence="5">
    <name type="scientific">Moorena producens (strain JHB)</name>
    <dbReference type="NCBI Taxonomy" id="1454205"/>
    <lineage>
        <taxon>Bacteria</taxon>
        <taxon>Bacillati</taxon>
        <taxon>Cyanobacteriota</taxon>
        <taxon>Cyanophyceae</taxon>
        <taxon>Coleofasciculales</taxon>
        <taxon>Coleofasciculaceae</taxon>
        <taxon>Moorena</taxon>
    </lineage>
</organism>
<proteinExistence type="predicted"/>
<dbReference type="Pfam" id="PF00109">
    <property type="entry name" value="ketoacyl-synt"/>
    <property type="match status" value="1"/>
</dbReference>
<dbReference type="GO" id="GO:0004315">
    <property type="term" value="F:3-oxoacyl-[acyl-carrier-protein] synthase activity"/>
    <property type="evidence" value="ECO:0007669"/>
    <property type="project" value="InterPro"/>
</dbReference>
<dbReference type="GO" id="GO:0005737">
    <property type="term" value="C:cytoplasm"/>
    <property type="evidence" value="ECO:0007669"/>
    <property type="project" value="TreeGrafter"/>
</dbReference>
<dbReference type="PROSITE" id="PS52004">
    <property type="entry name" value="KS3_2"/>
    <property type="match status" value="1"/>
</dbReference>
<dbReference type="PANTHER" id="PTHR43775">
    <property type="entry name" value="FATTY ACID SYNTHASE"/>
    <property type="match status" value="1"/>
</dbReference>
<dbReference type="InterPro" id="IPR050091">
    <property type="entry name" value="PKS_NRPS_Biosynth_Enz"/>
</dbReference>
<feature type="domain" description="Ketosynthase family 3 (KS3)" evidence="4">
    <location>
        <begin position="36"/>
        <end position="461"/>
    </location>
</feature>
<dbReference type="GO" id="GO:0071770">
    <property type="term" value="P:DIM/DIP cell wall layer assembly"/>
    <property type="evidence" value="ECO:0007669"/>
    <property type="project" value="TreeGrafter"/>
</dbReference>